<dbReference type="RefSeq" id="WP_191334904.1">
    <property type="nucleotide sequence ID" value="NZ_JADBEJ010000003.1"/>
</dbReference>
<comment type="caution">
    <text evidence="1">The sequence shown here is derived from an EMBL/GenBank/DDBJ whole genome shotgun (WGS) entry which is preliminary data.</text>
</comment>
<name>A0ABR9L2Q7_9PSEU</name>
<accession>A0ABR9L2Q7</accession>
<keyword evidence="2" id="KW-1185">Reference proteome</keyword>
<dbReference type="Proteomes" id="UP000656548">
    <property type="component" value="Unassembled WGS sequence"/>
</dbReference>
<reference evidence="1 2" key="1">
    <citation type="submission" date="2020-10" db="EMBL/GenBank/DDBJ databases">
        <title>Sequencing the genomes of 1000 actinobacteria strains.</title>
        <authorList>
            <person name="Klenk H.-P."/>
        </authorList>
    </citation>
    <scope>NUCLEOTIDE SEQUENCE [LARGE SCALE GENOMIC DNA]</scope>
    <source>
        <strain evidence="1 2">DSM 46661</strain>
    </source>
</reference>
<evidence type="ECO:0008006" key="3">
    <source>
        <dbReference type="Google" id="ProtNLM"/>
    </source>
</evidence>
<protein>
    <recommendedName>
        <fullName evidence="3">Transposase</fullName>
    </recommendedName>
</protein>
<evidence type="ECO:0000313" key="2">
    <source>
        <dbReference type="Proteomes" id="UP000656548"/>
    </source>
</evidence>
<sequence>MADRLIRVRRSPARAGGLRWGGYPGWAWRCPCCQTGGRASSWSQVRKTSRLSAFERVIRAVNKHLRDRHRDEHFAYVLRKAA</sequence>
<organism evidence="1 2">
    <name type="scientific">Amycolatopsis roodepoortensis</name>
    <dbReference type="NCBI Taxonomy" id="700274"/>
    <lineage>
        <taxon>Bacteria</taxon>
        <taxon>Bacillati</taxon>
        <taxon>Actinomycetota</taxon>
        <taxon>Actinomycetes</taxon>
        <taxon>Pseudonocardiales</taxon>
        <taxon>Pseudonocardiaceae</taxon>
        <taxon>Amycolatopsis</taxon>
    </lineage>
</organism>
<gene>
    <name evidence="1" type="ORF">H4W30_002091</name>
</gene>
<proteinExistence type="predicted"/>
<dbReference type="EMBL" id="JADBEJ010000003">
    <property type="protein sequence ID" value="MBE1575044.1"/>
    <property type="molecule type" value="Genomic_DNA"/>
</dbReference>
<evidence type="ECO:0000313" key="1">
    <source>
        <dbReference type="EMBL" id="MBE1575044.1"/>
    </source>
</evidence>